<accession>A0A0E9WB83</accession>
<reference evidence="1" key="1">
    <citation type="submission" date="2014-11" db="EMBL/GenBank/DDBJ databases">
        <authorList>
            <person name="Amaro Gonzalez C."/>
        </authorList>
    </citation>
    <scope>NUCLEOTIDE SEQUENCE</scope>
</reference>
<reference evidence="1" key="2">
    <citation type="journal article" date="2015" name="Fish Shellfish Immunol.">
        <title>Early steps in the European eel (Anguilla anguilla)-Vibrio vulnificus interaction in the gills: Role of the RtxA13 toxin.</title>
        <authorList>
            <person name="Callol A."/>
            <person name="Pajuelo D."/>
            <person name="Ebbesson L."/>
            <person name="Teles M."/>
            <person name="MacKenzie S."/>
            <person name="Amaro C."/>
        </authorList>
    </citation>
    <scope>NUCLEOTIDE SEQUENCE</scope>
</reference>
<name>A0A0E9WB83_ANGAN</name>
<dbReference type="EMBL" id="GBXM01021767">
    <property type="protein sequence ID" value="JAH86810.1"/>
    <property type="molecule type" value="Transcribed_RNA"/>
</dbReference>
<dbReference type="AlphaFoldDB" id="A0A0E9WB83"/>
<organism evidence="1">
    <name type="scientific">Anguilla anguilla</name>
    <name type="common">European freshwater eel</name>
    <name type="synonym">Muraena anguilla</name>
    <dbReference type="NCBI Taxonomy" id="7936"/>
    <lineage>
        <taxon>Eukaryota</taxon>
        <taxon>Metazoa</taxon>
        <taxon>Chordata</taxon>
        <taxon>Craniata</taxon>
        <taxon>Vertebrata</taxon>
        <taxon>Euteleostomi</taxon>
        <taxon>Actinopterygii</taxon>
        <taxon>Neopterygii</taxon>
        <taxon>Teleostei</taxon>
        <taxon>Anguilliformes</taxon>
        <taxon>Anguillidae</taxon>
        <taxon>Anguilla</taxon>
    </lineage>
</organism>
<protein>
    <submittedName>
        <fullName evidence="1">Uncharacterized protein</fullName>
    </submittedName>
</protein>
<sequence length="36" mass="4095">MYNVFSPELPDSVVAMGWACSGDWAFQIGRQRKTMD</sequence>
<evidence type="ECO:0000313" key="1">
    <source>
        <dbReference type="EMBL" id="JAH86810.1"/>
    </source>
</evidence>
<proteinExistence type="predicted"/>